<organism evidence="2 3">
    <name type="scientific">Planomonospora sphaerica</name>
    <dbReference type="NCBI Taxonomy" id="161355"/>
    <lineage>
        <taxon>Bacteria</taxon>
        <taxon>Bacillati</taxon>
        <taxon>Actinomycetota</taxon>
        <taxon>Actinomycetes</taxon>
        <taxon>Streptosporangiales</taxon>
        <taxon>Streptosporangiaceae</taxon>
        <taxon>Planomonospora</taxon>
    </lineage>
</organism>
<dbReference type="OrthoDB" id="5145129at2"/>
<comment type="caution">
    <text evidence="2">The sequence shown here is derived from an EMBL/GenBank/DDBJ whole genome shotgun (WGS) entry which is preliminary data.</text>
</comment>
<evidence type="ECO:0000259" key="1">
    <source>
        <dbReference type="Pfam" id="PF07883"/>
    </source>
</evidence>
<proteinExistence type="predicted"/>
<dbReference type="Proteomes" id="UP000077701">
    <property type="component" value="Unassembled WGS sequence"/>
</dbReference>
<dbReference type="Gene3D" id="2.60.120.10">
    <property type="entry name" value="Jelly Rolls"/>
    <property type="match status" value="1"/>
</dbReference>
<gene>
    <name evidence="2" type="ORF">PS9374_06074</name>
</gene>
<dbReference type="InterPro" id="IPR011051">
    <property type="entry name" value="RmlC_Cupin_sf"/>
</dbReference>
<protein>
    <submittedName>
        <fullName evidence="2">Cupin</fullName>
    </submittedName>
</protein>
<dbReference type="EMBL" id="BDCX01000017">
    <property type="protein sequence ID" value="GAT70392.1"/>
    <property type="molecule type" value="Genomic_DNA"/>
</dbReference>
<dbReference type="AlphaFoldDB" id="A0A171DMX5"/>
<reference evidence="3" key="2">
    <citation type="submission" date="2016-04" db="EMBL/GenBank/DDBJ databases">
        <title>Planomonospora sphaerica JCM9374 whole genome shotgun sequence.</title>
        <authorList>
            <person name="Suzuki T."/>
            <person name="Dohra H."/>
            <person name="Kodani S."/>
        </authorList>
    </citation>
    <scope>NUCLEOTIDE SEQUENCE [LARGE SCALE GENOMIC DNA]</scope>
    <source>
        <strain evidence="3">JCM 9374</strain>
    </source>
</reference>
<dbReference type="InterPro" id="IPR014710">
    <property type="entry name" value="RmlC-like_jellyroll"/>
</dbReference>
<evidence type="ECO:0000313" key="3">
    <source>
        <dbReference type="Proteomes" id="UP000077701"/>
    </source>
</evidence>
<evidence type="ECO:0000313" key="2">
    <source>
        <dbReference type="EMBL" id="GAT70392.1"/>
    </source>
</evidence>
<dbReference type="Pfam" id="PF07883">
    <property type="entry name" value="Cupin_2"/>
    <property type="match status" value="1"/>
</dbReference>
<dbReference type="SUPFAM" id="SSF51182">
    <property type="entry name" value="RmlC-like cupins"/>
    <property type="match status" value="1"/>
</dbReference>
<dbReference type="STRING" id="161355.PS9374_06074"/>
<dbReference type="InterPro" id="IPR013096">
    <property type="entry name" value="Cupin_2"/>
</dbReference>
<keyword evidence="3" id="KW-1185">Reference proteome</keyword>
<sequence length="138" mass="14335">MPVIRAAEARRSATPNAVMTTFASPTLGGAGQVLWRVDMAPGKEGPLHAFEAEQIWTLLEGGATVDLAGEKIDLAAGDTVVMPADLPRQVFADARSGFTAIVTAPVGGRVYNPGGVSPEGVCELAPKDAERITPPWIA</sequence>
<reference evidence="2 3" key="1">
    <citation type="journal article" date="2016" name="Genome Announc.">
        <title>Draft Genome Sequence of Planomonospora sphaerica JCM9374, a Rare Actinomycete.</title>
        <authorList>
            <person name="Dohra H."/>
            <person name="Suzuki T."/>
            <person name="Inoue Y."/>
            <person name="Kodani S."/>
        </authorList>
    </citation>
    <scope>NUCLEOTIDE SEQUENCE [LARGE SCALE GENOMIC DNA]</scope>
    <source>
        <strain evidence="2 3">JCM 9374</strain>
    </source>
</reference>
<accession>A0A171DMX5</accession>
<name>A0A171DMX5_9ACTN</name>
<feature type="domain" description="Cupin type-2" evidence="1">
    <location>
        <begin position="36"/>
        <end position="92"/>
    </location>
</feature>
<dbReference type="RefSeq" id="WP_068902596.1">
    <property type="nucleotide sequence ID" value="NZ_BDCX01000017.1"/>
</dbReference>